<keyword evidence="2" id="KW-0175">Coiled coil</keyword>
<dbReference type="PROSITE" id="PS51756">
    <property type="entry name" value="LXG"/>
    <property type="match status" value="1"/>
</dbReference>
<evidence type="ECO:0000256" key="1">
    <source>
        <dbReference type="ARBA" id="ARBA00034117"/>
    </source>
</evidence>
<reference evidence="4 5" key="1">
    <citation type="submission" date="2017-09" db="EMBL/GenBank/DDBJ databases">
        <title>Large-scale bioinformatics analysis of Bacillus genomes uncovers conserved roles of natural products in bacterial physiology.</title>
        <authorList>
            <consortium name="Agbiome Team Llc"/>
            <person name="Bleich R.M."/>
            <person name="Grubbs K.J."/>
            <person name="Santa Maria K.C."/>
            <person name="Allen S.E."/>
            <person name="Farag S."/>
            <person name="Shank E.A."/>
            <person name="Bowers A."/>
        </authorList>
    </citation>
    <scope>NUCLEOTIDE SEQUENCE [LARGE SCALE GENOMIC DNA]</scope>
    <source>
        <strain evidence="4 5">AFS083043</strain>
    </source>
</reference>
<gene>
    <name evidence="4" type="ORF">COI93_09875</name>
</gene>
<dbReference type="AlphaFoldDB" id="A0A2B0MRB2"/>
<dbReference type="Pfam" id="PF04740">
    <property type="entry name" value="LXG"/>
    <property type="match status" value="1"/>
</dbReference>
<evidence type="ECO:0000259" key="3">
    <source>
        <dbReference type="PROSITE" id="PS51756"/>
    </source>
</evidence>
<evidence type="ECO:0000313" key="5">
    <source>
        <dbReference type="Proteomes" id="UP000242656"/>
    </source>
</evidence>
<comment type="caution">
    <text evidence="4">The sequence shown here is derived from an EMBL/GenBank/DDBJ whole genome shotgun (WGS) entry which is preliminary data.</text>
</comment>
<dbReference type="EMBL" id="NUWN01000032">
    <property type="protein sequence ID" value="PFK43615.1"/>
    <property type="molecule type" value="Genomic_DNA"/>
</dbReference>
<organism evidence="4 5">
    <name type="scientific">Bacillus cereus</name>
    <dbReference type="NCBI Taxonomy" id="1396"/>
    <lineage>
        <taxon>Bacteria</taxon>
        <taxon>Bacillati</taxon>
        <taxon>Bacillota</taxon>
        <taxon>Bacilli</taxon>
        <taxon>Bacillales</taxon>
        <taxon>Bacillaceae</taxon>
        <taxon>Bacillus</taxon>
        <taxon>Bacillus cereus group</taxon>
    </lineage>
</organism>
<protein>
    <recommendedName>
        <fullName evidence="3">LXG domain-containing protein</fullName>
    </recommendedName>
</protein>
<sequence>MGFHVDLKEFNEVLAKLQKDTSKTNNQLEQAKSALNGIIQADAMQGETGKAIVNDINNNQNTVVVGLKDTNELLIAEMAKTLQDFQSTTGETDGNAIILEDALLQAQHKLSSLQPKKHELDSRISNIYNSVNDVISLHMPKSQFDEKLVTASKELEDTIQKVQQFESKKEKARRKKFSMP</sequence>
<evidence type="ECO:0000256" key="2">
    <source>
        <dbReference type="SAM" id="Coils"/>
    </source>
</evidence>
<name>A0A2B0MRB2_BACCE</name>
<dbReference type="Proteomes" id="UP000242656">
    <property type="component" value="Unassembled WGS sequence"/>
</dbReference>
<accession>A0A2B0MRB2</accession>
<proteinExistence type="inferred from homology"/>
<evidence type="ECO:0000313" key="4">
    <source>
        <dbReference type="EMBL" id="PFK43615.1"/>
    </source>
</evidence>
<feature type="coiled-coil region" evidence="2">
    <location>
        <begin position="148"/>
        <end position="175"/>
    </location>
</feature>
<feature type="domain" description="LXG" evidence="3">
    <location>
        <begin position="1"/>
        <end position="180"/>
    </location>
</feature>
<feature type="coiled-coil region" evidence="2">
    <location>
        <begin position="7"/>
        <end position="34"/>
    </location>
</feature>
<dbReference type="InterPro" id="IPR006829">
    <property type="entry name" value="LXG_dom"/>
</dbReference>
<comment type="similarity">
    <text evidence="1">In the N-terminal section; belongs to the LXG family.</text>
</comment>